<name>A0A5D0CMY6_9BACL</name>
<dbReference type="RefSeq" id="WP_148457068.1">
    <property type="nucleotide sequence ID" value="NZ_VSDO01000005.1"/>
</dbReference>
<keyword evidence="2" id="KW-1185">Reference proteome</keyword>
<organism evidence="1 2">
    <name type="scientific">Paenibacillus faecis</name>
    <dbReference type="NCBI Taxonomy" id="862114"/>
    <lineage>
        <taxon>Bacteria</taxon>
        <taxon>Bacillati</taxon>
        <taxon>Bacillota</taxon>
        <taxon>Bacilli</taxon>
        <taxon>Bacillales</taxon>
        <taxon>Paenibacillaceae</taxon>
        <taxon>Paenibacillus</taxon>
    </lineage>
</organism>
<dbReference type="AlphaFoldDB" id="A0A5D0CMY6"/>
<proteinExistence type="predicted"/>
<protein>
    <submittedName>
        <fullName evidence="1">Phage tail assembly protein</fullName>
    </submittedName>
</protein>
<gene>
    <name evidence="1" type="ORF">FRY98_24485</name>
</gene>
<sequence>MSEQKVNVDKLEEVKQAGTVIKLSRPVVWEDVEYKELTLRFDDLTGEDVIDAESEFMDFVAGKKNVFVALKDQHPAYLAVLAAKAAGVHPNMTKLLSAKDFKKVTGAAQRFLTDLG</sequence>
<reference evidence="1 2" key="1">
    <citation type="submission" date="2019-08" db="EMBL/GenBank/DDBJ databases">
        <title>Genome sequencing of Paenibacillus faecis DSM 23593(T).</title>
        <authorList>
            <person name="Kook J.-K."/>
            <person name="Park S.-N."/>
            <person name="Lim Y.K."/>
        </authorList>
    </citation>
    <scope>NUCLEOTIDE SEQUENCE [LARGE SCALE GENOMIC DNA]</scope>
    <source>
        <strain evidence="1 2">DSM 23593</strain>
    </source>
</reference>
<dbReference type="OrthoDB" id="2627617at2"/>
<accession>A0A5D0CMY6</accession>
<dbReference type="Proteomes" id="UP000325218">
    <property type="component" value="Unassembled WGS sequence"/>
</dbReference>
<evidence type="ECO:0000313" key="1">
    <source>
        <dbReference type="EMBL" id="TYA10930.1"/>
    </source>
</evidence>
<comment type="caution">
    <text evidence="1">The sequence shown here is derived from an EMBL/GenBank/DDBJ whole genome shotgun (WGS) entry which is preliminary data.</text>
</comment>
<dbReference type="EMBL" id="VSDO01000005">
    <property type="protein sequence ID" value="TYA10930.1"/>
    <property type="molecule type" value="Genomic_DNA"/>
</dbReference>
<evidence type="ECO:0000313" key="2">
    <source>
        <dbReference type="Proteomes" id="UP000325218"/>
    </source>
</evidence>
<dbReference type="InterPro" id="IPR019289">
    <property type="entry name" value="Phage_tail_E/E"/>
</dbReference>
<dbReference type="Pfam" id="PF10109">
    <property type="entry name" value="Phage_TAC_7"/>
    <property type="match status" value="1"/>
</dbReference>